<dbReference type="AlphaFoldDB" id="A0A1Y2HK18"/>
<dbReference type="Gene3D" id="1.50.40.10">
    <property type="entry name" value="Mitochondrial carrier domain"/>
    <property type="match status" value="2"/>
</dbReference>
<evidence type="ECO:0000256" key="7">
    <source>
        <dbReference type="ARBA" id="ARBA00023128"/>
    </source>
</evidence>
<dbReference type="InterPro" id="IPR018108">
    <property type="entry name" value="MCP_transmembrane"/>
</dbReference>
<evidence type="ECO:0000256" key="2">
    <source>
        <dbReference type="ARBA" id="ARBA00022448"/>
    </source>
</evidence>
<comment type="caution">
    <text evidence="12">The sequence shown here is derived from an EMBL/GenBank/DDBJ whole genome shotgun (WGS) entry which is preliminary data.</text>
</comment>
<gene>
    <name evidence="12" type="ORF">BCR44DRAFT_1435468</name>
</gene>
<dbReference type="SUPFAM" id="SSF103506">
    <property type="entry name" value="Mitochondrial carrier"/>
    <property type="match status" value="1"/>
</dbReference>
<keyword evidence="7" id="KW-0496">Mitochondrion</keyword>
<dbReference type="Pfam" id="PF00153">
    <property type="entry name" value="Mito_carr"/>
    <property type="match status" value="3"/>
</dbReference>
<evidence type="ECO:0000313" key="12">
    <source>
        <dbReference type="EMBL" id="ORZ34947.1"/>
    </source>
</evidence>
<organism evidence="12 13">
    <name type="scientific">Catenaria anguillulae PL171</name>
    <dbReference type="NCBI Taxonomy" id="765915"/>
    <lineage>
        <taxon>Eukaryota</taxon>
        <taxon>Fungi</taxon>
        <taxon>Fungi incertae sedis</taxon>
        <taxon>Blastocladiomycota</taxon>
        <taxon>Blastocladiomycetes</taxon>
        <taxon>Blastocladiales</taxon>
        <taxon>Catenariaceae</taxon>
        <taxon>Catenaria</taxon>
    </lineage>
</organism>
<reference evidence="12 13" key="1">
    <citation type="submission" date="2016-07" db="EMBL/GenBank/DDBJ databases">
        <title>Pervasive Adenine N6-methylation of Active Genes in Fungi.</title>
        <authorList>
            <consortium name="DOE Joint Genome Institute"/>
            <person name="Mondo S.J."/>
            <person name="Dannebaum R.O."/>
            <person name="Kuo R.C."/>
            <person name="Labutti K."/>
            <person name="Haridas S."/>
            <person name="Kuo A."/>
            <person name="Salamov A."/>
            <person name="Ahrendt S.R."/>
            <person name="Lipzen A."/>
            <person name="Sullivan W."/>
            <person name="Andreopoulos W.B."/>
            <person name="Clum A."/>
            <person name="Lindquist E."/>
            <person name="Daum C."/>
            <person name="Ramamoorthy G.K."/>
            <person name="Gryganskyi A."/>
            <person name="Culley D."/>
            <person name="Magnuson J.K."/>
            <person name="James T.Y."/>
            <person name="O'Malley M.A."/>
            <person name="Stajich J.E."/>
            <person name="Spatafora J.W."/>
            <person name="Visel A."/>
            <person name="Grigoriev I.V."/>
        </authorList>
    </citation>
    <scope>NUCLEOTIDE SEQUENCE [LARGE SCALE GENOMIC DNA]</scope>
    <source>
        <strain evidence="12 13">PL171</strain>
    </source>
</reference>
<feature type="region of interest" description="Disordered" evidence="11">
    <location>
        <begin position="17"/>
        <end position="71"/>
    </location>
</feature>
<evidence type="ECO:0000256" key="8">
    <source>
        <dbReference type="ARBA" id="ARBA00023136"/>
    </source>
</evidence>
<comment type="similarity">
    <text evidence="10">Belongs to the mitochondrial carrier (TC 2.A.29) family.</text>
</comment>
<dbReference type="GO" id="GO:0015218">
    <property type="term" value="F:pyrimidine nucleotide transmembrane transporter activity"/>
    <property type="evidence" value="ECO:0007669"/>
    <property type="project" value="InterPro"/>
</dbReference>
<dbReference type="EMBL" id="MCFL01000025">
    <property type="protein sequence ID" value="ORZ34947.1"/>
    <property type="molecule type" value="Genomic_DNA"/>
</dbReference>
<keyword evidence="13" id="KW-1185">Reference proteome</keyword>
<dbReference type="GO" id="GO:1990519">
    <property type="term" value="P:pyrimidine nucleotide import into mitochondrion"/>
    <property type="evidence" value="ECO:0007669"/>
    <property type="project" value="TreeGrafter"/>
</dbReference>
<dbReference type="Proteomes" id="UP000193411">
    <property type="component" value="Unassembled WGS sequence"/>
</dbReference>
<evidence type="ECO:0000256" key="9">
    <source>
        <dbReference type="PROSITE-ProRule" id="PRU00282"/>
    </source>
</evidence>
<dbReference type="PROSITE" id="PS50920">
    <property type="entry name" value="SOLCAR"/>
    <property type="match status" value="2"/>
</dbReference>
<evidence type="ECO:0000256" key="6">
    <source>
        <dbReference type="ARBA" id="ARBA00022989"/>
    </source>
</evidence>
<keyword evidence="2 10" id="KW-0813">Transport</keyword>
<accession>A0A1Y2HK18</accession>
<feature type="compositionally biased region" description="Low complexity" evidence="11">
    <location>
        <begin position="48"/>
        <end position="59"/>
    </location>
</feature>
<dbReference type="InterPro" id="IPR049562">
    <property type="entry name" value="SLC25A33/36-like"/>
</dbReference>
<evidence type="ECO:0000256" key="11">
    <source>
        <dbReference type="SAM" id="MobiDB-lite"/>
    </source>
</evidence>
<feature type="repeat" description="Solcar" evidence="9">
    <location>
        <begin position="283"/>
        <end position="373"/>
    </location>
</feature>
<keyword evidence="3 9" id="KW-0812">Transmembrane</keyword>
<keyword evidence="5" id="KW-0999">Mitochondrion inner membrane</keyword>
<keyword evidence="6" id="KW-1133">Transmembrane helix</keyword>
<comment type="subcellular location">
    <subcellularLocation>
        <location evidence="1">Mitochondrion inner membrane</location>
        <topology evidence="1">Multi-pass membrane protein</topology>
    </subcellularLocation>
</comment>
<evidence type="ECO:0000256" key="5">
    <source>
        <dbReference type="ARBA" id="ARBA00022792"/>
    </source>
</evidence>
<evidence type="ECO:0000256" key="4">
    <source>
        <dbReference type="ARBA" id="ARBA00022737"/>
    </source>
</evidence>
<evidence type="ECO:0000256" key="10">
    <source>
        <dbReference type="RuleBase" id="RU000488"/>
    </source>
</evidence>
<dbReference type="PANTHER" id="PTHR45829:SF4">
    <property type="entry name" value="MITOCHONDRIAL CARRIER PROTEIN RIM2"/>
    <property type="match status" value="1"/>
</dbReference>
<dbReference type="PANTHER" id="PTHR45829">
    <property type="entry name" value="MITOCHONDRIAL CARRIER PROTEIN RIM2"/>
    <property type="match status" value="1"/>
</dbReference>
<dbReference type="InterPro" id="IPR023395">
    <property type="entry name" value="MCP_dom_sf"/>
</dbReference>
<name>A0A1Y2HK18_9FUNG</name>
<protein>
    <submittedName>
        <fullName evidence="12">Mitochondrial carrier domain-containing protein</fullName>
    </submittedName>
</protein>
<evidence type="ECO:0000256" key="1">
    <source>
        <dbReference type="ARBA" id="ARBA00004448"/>
    </source>
</evidence>
<keyword evidence="8 9" id="KW-0472">Membrane</keyword>
<dbReference type="STRING" id="765915.A0A1Y2HK18"/>
<proteinExistence type="inferred from homology"/>
<feature type="repeat" description="Solcar" evidence="9">
    <location>
        <begin position="132"/>
        <end position="203"/>
    </location>
</feature>
<keyword evidence="4" id="KW-0677">Repeat</keyword>
<dbReference type="OrthoDB" id="269120at2759"/>
<evidence type="ECO:0000313" key="13">
    <source>
        <dbReference type="Proteomes" id="UP000193411"/>
    </source>
</evidence>
<evidence type="ECO:0000256" key="3">
    <source>
        <dbReference type="ARBA" id="ARBA00022692"/>
    </source>
</evidence>
<dbReference type="GO" id="GO:0005743">
    <property type="term" value="C:mitochondrial inner membrane"/>
    <property type="evidence" value="ECO:0007669"/>
    <property type="project" value="UniProtKB-SubCell"/>
</dbReference>
<sequence>MNEWSQVSHSMHVHVYLSAGNQPPPPASHSTSTLDHPSTRPLAQRNPSSSLSLRVSSHLAAPTTPVRQPSEELHNNCCSKFHPVLTVMSAPALQVHSQSGPSPAAPAIALRTQSAQPPKPVVVTNAASKPTVPPAVHLVAGGFAGSVGAIVTCPLEVVKTRLQSDIYRNEGIWAFWKGIGPTLAGVIPARAIYFATYNESKRALTALNNGRESSPVVMTSAIAAGTATPTGTGTAAPLYRNSWDCFLKVVRNEGFFTLYRGLSASLIGISEGTIQWLIYEHLKRLRATHQPDPLTSSSSSTSPSTAHVIRTRMRETPADGSAVYKYNGIVQSFKTIVREEGPRALYGGMGVHLLRVVPNSAIMFVCYESVVHLAQRWAVEAEAAAVVAARQ</sequence>